<keyword evidence="1" id="KW-0813">Transport</keyword>
<dbReference type="EMBL" id="UOEO01000122">
    <property type="protein sequence ID" value="VAW19863.1"/>
    <property type="molecule type" value="Genomic_DNA"/>
</dbReference>
<dbReference type="PANTHER" id="PTHR43790:SF9">
    <property type="entry name" value="GALACTOFURANOSE TRANSPORTER ATP-BINDING PROTEIN YTFR"/>
    <property type="match status" value="1"/>
</dbReference>
<accession>A0A3B0TUJ1</accession>
<dbReference type="Gene3D" id="3.40.50.300">
    <property type="entry name" value="P-loop containing nucleotide triphosphate hydrolases"/>
    <property type="match status" value="2"/>
</dbReference>
<evidence type="ECO:0000256" key="3">
    <source>
        <dbReference type="ARBA" id="ARBA00022741"/>
    </source>
</evidence>
<feature type="non-terminal residue" evidence="6">
    <location>
        <position position="452"/>
    </location>
</feature>
<gene>
    <name evidence="6" type="ORF">MNBD_ALPHA12-1272</name>
</gene>
<dbReference type="SMART" id="SM00382">
    <property type="entry name" value="AAA"/>
    <property type="match status" value="2"/>
</dbReference>
<dbReference type="PANTHER" id="PTHR43790">
    <property type="entry name" value="CARBOHYDRATE TRANSPORT ATP-BINDING PROTEIN MG119-RELATED"/>
    <property type="match status" value="1"/>
</dbReference>
<protein>
    <submittedName>
        <fullName evidence="6">Ribose ABC transport system, ATP-binding protein RbsA (TC 3.A.1.2.1)</fullName>
    </submittedName>
</protein>
<dbReference type="GO" id="GO:0005524">
    <property type="term" value="F:ATP binding"/>
    <property type="evidence" value="ECO:0007669"/>
    <property type="project" value="UniProtKB-KW"/>
</dbReference>
<dbReference type="Pfam" id="PF00005">
    <property type="entry name" value="ABC_tran"/>
    <property type="match status" value="2"/>
</dbReference>
<proteinExistence type="predicted"/>
<dbReference type="SUPFAM" id="SSF52540">
    <property type="entry name" value="P-loop containing nucleoside triphosphate hydrolases"/>
    <property type="match status" value="2"/>
</dbReference>
<dbReference type="InterPro" id="IPR027417">
    <property type="entry name" value="P-loop_NTPase"/>
</dbReference>
<dbReference type="InterPro" id="IPR017871">
    <property type="entry name" value="ABC_transporter-like_CS"/>
</dbReference>
<sequence length="452" mass="48922">MSKAKPAIVMEHITKRFGDNIVLADVSFDVLPGEVHALLGGNGAGKSTLMKILMGVYQADQGNILIGGEQIKNSSIAVRKAQGIAMIFQELSLLPNLRVADNIWLGHEPLKPGWRINKRAIRKKAEALLNDYGFSIPADAMVGDLPFAQRQVVEIVKAVSHGARILIMDEPTSSLTTLEEDKLFALIGILQQRSIAIIYISHRLAEIIRISSRITILRDGKTIGPLVTSQTDLRSITGLLSTSEATSWGGKDDDGSSRIRKNVPPALEVRGMGSARKLQNVTFTVRPGEVVGLAGLVGSGRSTLAKGLAGLLKDVTGSILIDGKPVALHAPWASYKAHMGFVPEDRRLEGLVDSHSLAANIALPNLQQLAVGGVFGVVMRNRTIALFRKWSKLLTIHAKNDRQTAAELSGGNQQKVVFAKWLATNPRILVLDEPTSGVDIGTKYDMRRAIRD</sequence>
<name>A0A3B0TUJ1_9ZZZZ</name>
<evidence type="ECO:0000256" key="2">
    <source>
        <dbReference type="ARBA" id="ARBA00022737"/>
    </source>
</evidence>
<dbReference type="GO" id="GO:0016887">
    <property type="term" value="F:ATP hydrolysis activity"/>
    <property type="evidence" value="ECO:0007669"/>
    <property type="project" value="InterPro"/>
</dbReference>
<organism evidence="6">
    <name type="scientific">hydrothermal vent metagenome</name>
    <dbReference type="NCBI Taxonomy" id="652676"/>
    <lineage>
        <taxon>unclassified sequences</taxon>
        <taxon>metagenomes</taxon>
        <taxon>ecological metagenomes</taxon>
    </lineage>
</organism>
<dbReference type="PROSITE" id="PS50893">
    <property type="entry name" value="ABC_TRANSPORTER_2"/>
    <property type="match status" value="2"/>
</dbReference>
<evidence type="ECO:0000313" key="6">
    <source>
        <dbReference type="EMBL" id="VAW19863.1"/>
    </source>
</evidence>
<evidence type="ECO:0000256" key="4">
    <source>
        <dbReference type="ARBA" id="ARBA00022840"/>
    </source>
</evidence>
<dbReference type="CDD" id="cd03216">
    <property type="entry name" value="ABC_Carb_Monos_I"/>
    <property type="match status" value="1"/>
</dbReference>
<feature type="domain" description="ABC transporter" evidence="5">
    <location>
        <begin position="8"/>
        <end position="244"/>
    </location>
</feature>
<dbReference type="CDD" id="cd03215">
    <property type="entry name" value="ABC_Carb_Monos_II"/>
    <property type="match status" value="1"/>
</dbReference>
<keyword evidence="2" id="KW-0677">Repeat</keyword>
<dbReference type="InterPro" id="IPR003593">
    <property type="entry name" value="AAA+_ATPase"/>
</dbReference>
<keyword evidence="4 6" id="KW-0067">ATP-binding</keyword>
<evidence type="ECO:0000256" key="1">
    <source>
        <dbReference type="ARBA" id="ARBA00022448"/>
    </source>
</evidence>
<dbReference type="InterPro" id="IPR050107">
    <property type="entry name" value="ABC_carbohydrate_import_ATPase"/>
</dbReference>
<keyword evidence="3" id="KW-0547">Nucleotide-binding</keyword>
<feature type="domain" description="ABC transporter" evidence="5">
    <location>
        <begin position="258"/>
        <end position="451"/>
    </location>
</feature>
<evidence type="ECO:0000259" key="5">
    <source>
        <dbReference type="PROSITE" id="PS50893"/>
    </source>
</evidence>
<dbReference type="InterPro" id="IPR003439">
    <property type="entry name" value="ABC_transporter-like_ATP-bd"/>
</dbReference>
<dbReference type="PROSITE" id="PS00211">
    <property type="entry name" value="ABC_TRANSPORTER_1"/>
    <property type="match status" value="1"/>
</dbReference>
<reference evidence="6" key="1">
    <citation type="submission" date="2018-06" db="EMBL/GenBank/DDBJ databases">
        <authorList>
            <person name="Zhirakovskaya E."/>
        </authorList>
    </citation>
    <scope>NUCLEOTIDE SEQUENCE</scope>
</reference>
<dbReference type="AlphaFoldDB" id="A0A3B0TUJ1"/>